<feature type="transmembrane region" description="Helical" evidence="5">
    <location>
        <begin position="41"/>
        <end position="64"/>
    </location>
</feature>
<dbReference type="GO" id="GO:0008519">
    <property type="term" value="F:ammonium channel activity"/>
    <property type="evidence" value="ECO:0007669"/>
    <property type="project" value="InterPro"/>
</dbReference>
<feature type="domain" description="Ammonium transporter AmtB-like" evidence="6">
    <location>
        <begin position="4"/>
        <end position="91"/>
    </location>
</feature>
<protein>
    <submittedName>
        <fullName evidence="7">Ammonium transporter</fullName>
    </submittedName>
</protein>
<evidence type="ECO:0000259" key="6">
    <source>
        <dbReference type="Pfam" id="PF00909"/>
    </source>
</evidence>
<dbReference type="GO" id="GO:0016020">
    <property type="term" value="C:membrane"/>
    <property type="evidence" value="ECO:0007669"/>
    <property type="project" value="UniProtKB-SubCell"/>
</dbReference>
<proteinExistence type="predicted"/>
<comment type="subcellular location">
    <subcellularLocation>
        <location evidence="1">Membrane</location>
        <topology evidence="1">Multi-pass membrane protein</topology>
    </subcellularLocation>
</comment>
<name>A0A0B5DVA8_9RHOB</name>
<reference evidence="7 8" key="1">
    <citation type="journal article" date="2014" name="Int. J. Syst. Evol. Microbiol.">
        <title>Celeribacter indicus sp. nov., a polycyclic aromatic hydrocarbon-degrading bacterium from deep-sea sediment and reclassification of Huaishuia halophila as Celeribacter halophilus comb. nov.</title>
        <authorList>
            <person name="Lai Q."/>
            <person name="Cao J."/>
            <person name="Yuan J."/>
            <person name="Li F."/>
            <person name="Shao Z."/>
        </authorList>
    </citation>
    <scope>NUCLEOTIDE SEQUENCE [LARGE SCALE GENOMIC DNA]</scope>
    <source>
        <strain evidence="7">P73</strain>
    </source>
</reference>
<evidence type="ECO:0000256" key="2">
    <source>
        <dbReference type="ARBA" id="ARBA00022692"/>
    </source>
</evidence>
<feature type="transmembrane region" description="Helical" evidence="5">
    <location>
        <begin position="16"/>
        <end position="35"/>
    </location>
</feature>
<evidence type="ECO:0000256" key="3">
    <source>
        <dbReference type="ARBA" id="ARBA00022989"/>
    </source>
</evidence>
<gene>
    <name evidence="7" type="ORF">P73_2239</name>
</gene>
<keyword evidence="2 5" id="KW-0812">Transmembrane</keyword>
<dbReference type="STRING" id="1208324.P73_2239"/>
<accession>A0A0B5DVA8</accession>
<dbReference type="AlphaFoldDB" id="A0A0B5DVA8"/>
<evidence type="ECO:0000256" key="5">
    <source>
        <dbReference type="SAM" id="Phobius"/>
    </source>
</evidence>
<dbReference type="InterPro" id="IPR029020">
    <property type="entry name" value="Ammonium/urea_transptr"/>
</dbReference>
<evidence type="ECO:0000313" key="8">
    <source>
        <dbReference type="Proteomes" id="UP000031521"/>
    </source>
</evidence>
<evidence type="ECO:0000256" key="4">
    <source>
        <dbReference type="ARBA" id="ARBA00023136"/>
    </source>
</evidence>
<evidence type="ECO:0000313" key="7">
    <source>
        <dbReference type="EMBL" id="AJE46954.1"/>
    </source>
</evidence>
<sequence>MVTLIRTRLRIDDTPDVFAGHGVGGIFGTVMIAAFGKGSWIVPLGAFGIVGPFTCTVTAARVLLCRLATEVRVDPETEHPGLDLARHGESAWDHAS</sequence>
<dbReference type="HOGENOM" id="CLU_2354635_0_0_5"/>
<dbReference type="InterPro" id="IPR024041">
    <property type="entry name" value="NH4_transpt_AmtB-like_dom"/>
</dbReference>
<dbReference type="Pfam" id="PF00909">
    <property type="entry name" value="Ammonium_transp"/>
    <property type="match status" value="1"/>
</dbReference>
<dbReference type="SUPFAM" id="SSF111352">
    <property type="entry name" value="Ammonium transporter"/>
    <property type="match status" value="1"/>
</dbReference>
<keyword evidence="4 5" id="KW-0472">Membrane</keyword>
<dbReference type="EMBL" id="CP004393">
    <property type="protein sequence ID" value="AJE46954.1"/>
    <property type="molecule type" value="Genomic_DNA"/>
</dbReference>
<dbReference type="Gene3D" id="1.10.3430.10">
    <property type="entry name" value="Ammonium transporter AmtB like domains"/>
    <property type="match status" value="1"/>
</dbReference>
<dbReference type="KEGG" id="cid:P73_2239"/>
<dbReference type="Proteomes" id="UP000031521">
    <property type="component" value="Chromosome"/>
</dbReference>
<organism evidence="7 8">
    <name type="scientific">Celeribacter indicus</name>
    <dbReference type="NCBI Taxonomy" id="1208324"/>
    <lineage>
        <taxon>Bacteria</taxon>
        <taxon>Pseudomonadati</taxon>
        <taxon>Pseudomonadota</taxon>
        <taxon>Alphaproteobacteria</taxon>
        <taxon>Rhodobacterales</taxon>
        <taxon>Roseobacteraceae</taxon>
        <taxon>Celeribacter</taxon>
    </lineage>
</organism>
<keyword evidence="3 5" id="KW-1133">Transmembrane helix</keyword>
<keyword evidence="8" id="KW-1185">Reference proteome</keyword>
<evidence type="ECO:0000256" key="1">
    <source>
        <dbReference type="ARBA" id="ARBA00004141"/>
    </source>
</evidence>